<name>A0A1F7V914_9BACT</name>
<evidence type="ECO:0000313" key="5">
    <source>
        <dbReference type="Proteomes" id="UP000176593"/>
    </source>
</evidence>
<sequence length="279" mass="31875">MIWIIPLVIIAVSSTVLVLLLIRKMPQLRVINVDSIPKERARKIKEQLILQKFQRVSGKKLKGVSAFAVMSGRTVSRAGRRLVQRLYHLEQYYQKLKRSASEGQHAYDAETIHRLVEEAETLRQKDELIPAEKMYIDIISHNPKSVDAYEGLGNLYLANNQFDQARETLQFSLRLAPNDASVLVSLAQLELKLEQPKAALVHVKKAIQKRPKNPKYLDLFIEISLKAGSLKDAQEGIKRLKEVNPENQKIQDFEERFSEQKAAYMTKSHTSSDDASQTE</sequence>
<proteinExistence type="inferred from homology"/>
<dbReference type="AlphaFoldDB" id="A0A1F7V914"/>
<evidence type="ECO:0000313" key="4">
    <source>
        <dbReference type="EMBL" id="OGL87000.1"/>
    </source>
</evidence>
<evidence type="ECO:0000256" key="1">
    <source>
        <dbReference type="ARBA" id="ARBA00010935"/>
    </source>
</evidence>
<gene>
    <name evidence="4" type="ORF">A3I41_03535</name>
</gene>
<dbReference type="SUPFAM" id="SSF48452">
    <property type="entry name" value="TPR-like"/>
    <property type="match status" value="1"/>
</dbReference>
<organism evidence="4 5">
    <name type="scientific">Candidatus Uhrbacteria bacterium RIFCSPLOWO2_02_FULL_48_18</name>
    <dbReference type="NCBI Taxonomy" id="1802408"/>
    <lineage>
        <taxon>Bacteria</taxon>
        <taxon>Candidatus Uhriibacteriota</taxon>
    </lineage>
</organism>
<dbReference type="Proteomes" id="UP000176593">
    <property type="component" value="Unassembled WGS sequence"/>
</dbReference>
<evidence type="ECO:0000256" key="3">
    <source>
        <dbReference type="SAM" id="Phobius"/>
    </source>
</evidence>
<feature type="repeat" description="TPR" evidence="2">
    <location>
        <begin position="146"/>
        <end position="179"/>
    </location>
</feature>
<comment type="caution">
    <text evidence="4">The sequence shown here is derived from an EMBL/GenBank/DDBJ whole genome shotgun (WGS) entry which is preliminary data.</text>
</comment>
<reference evidence="4 5" key="1">
    <citation type="journal article" date="2016" name="Nat. Commun.">
        <title>Thousands of microbial genomes shed light on interconnected biogeochemical processes in an aquifer system.</title>
        <authorList>
            <person name="Anantharaman K."/>
            <person name="Brown C.T."/>
            <person name="Hug L.A."/>
            <person name="Sharon I."/>
            <person name="Castelle C.J."/>
            <person name="Probst A.J."/>
            <person name="Thomas B.C."/>
            <person name="Singh A."/>
            <person name="Wilkins M.J."/>
            <person name="Karaoz U."/>
            <person name="Brodie E.L."/>
            <person name="Williams K.H."/>
            <person name="Hubbard S.S."/>
            <person name="Banfield J.F."/>
        </authorList>
    </citation>
    <scope>NUCLEOTIDE SEQUENCE [LARGE SCALE GENOMIC DNA]</scope>
</reference>
<evidence type="ECO:0000256" key="2">
    <source>
        <dbReference type="PROSITE-ProRule" id="PRU00339"/>
    </source>
</evidence>
<comment type="similarity">
    <text evidence="1">Belongs to the TTC21 family.</text>
</comment>
<accession>A0A1F7V914</accession>
<dbReference type="Gene3D" id="1.25.40.10">
    <property type="entry name" value="Tetratricopeptide repeat domain"/>
    <property type="match status" value="1"/>
</dbReference>
<dbReference type="PANTHER" id="PTHR14699:SF0">
    <property type="entry name" value="TETRATRICOPEPTIDE REPEAT PROTEIN 21 HOMOLOG"/>
    <property type="match status" value="1"/>
</dbReference>
<keyword evidence="3" id="KW-0472">Membrane</keyword>
<dbReference type="Pfam" id="PF14559">
    <property type="entry name" value="TPR_19"/>
    <property type="match status" value="1"/>
</dbReference>
<dbReference type="PROSITE" id="PS50005">
    <property type="entry name" value="TPR"/>
    <property type="match status" value="1"/>
</dbReference>
<keyword evidence="3" id="KW-1133">Transmembrane helix</keyword>
<dbReference type="GO" id="GO:0030991">
    <property type="term" value="C:intraciliary transport particle A"/>
    <property type="evidence" value="ECO:0007669"/>
    <property type="project" value="TreeGrafter"/>
</dbReference>
<protein>
    <submittedName>
        <fullName evidence="4">Uncharacterized protein</fullName>
    </submittedName>
</protein>
<keyword evidence="2" id="KW-0802">TPR repeat</keyword>
<feature type="transmembrane region" description="Helical" evidence="3">
    <location>
        <begin position="6"/>
        <end position="22"/>
    </location>
</feature>
<dbReference type="PANTHER" id="PTHR14699">
    <property type="entry name" value="STI2 PROTEIN-RELATED"/>
    <property type="match status" value="1"/>
</dbReference>
<keyword evidence="3" id="KW-0812">Transmembrane</keyword>
<dbReference type="SMART" id="SM00028">
    <property type="entry name" value="TPR"/>
    <property type="match status" value="2"/>
</dbReference>
<dbReference type="InterPro" id="IPR040364">
    <property type="entry name" value="TTC21A/TTC21B"/>
</dbReference>
<dbReference type="InterPro" id="IPR019734">
    <property type="entry name" value="TPR_rpt"/>
</dbReference>
<dbReference type="InterPro" id="IPR011990">
    <property type="entry name" value="TPR-like_helical_dom_sf"/>
</dbReference>
<dbReference type="EMBL" id="MGEQ01000003">
    <property type="protein sequence ID" value="OGL87000.1"/>
    <property type="molecule type" value="Genomic_DNA"/>
</dbReference>